<accession>A0A8J7KC61</accession>
<evidence type="ECO:0000256" key="1">
    <source>
        <dbReference type="SAM" id="Phobius"/>
    </source>
</evidence>
<name>A0A8J7KC61_9NEIS</name>
<dbReference type="RefSeq" id="WP_194117532.1">
    <property type="nucleotide sequence ID" value="NZ_JADFUA010000018.1"/>
</dbReference>
<feature type="transmembrane region" description="Helical" evidence="1">
    <location>
        <begin position="233"/>
        <end position="251"/>
    </location>
</feature>
<keyword evidence="3" id="KW-1185">Reference proteome</keyword>
<dbReference type="Proteomes" id="UP000604481">
    <property type="component" value="Unassembled WGS sequence"/>
</dbReference>
<evidence type="ECO:0000313" key="2">
    <source>
        <dbReference type="EMBL" id="MBE9611014.1"/>
    </source>
</evidence>
<gene>
    <name evidence="2" type="ORF">INR99_16970</name>
</gene>
<evidence type="ECO:0000313" key="3">
    <source>
        <dbReference type="Proteomes" id="UP000604481"/>
    </source>
</evidence>
<dbReference type="AlphaFoldDB" id="A0A8J7KC61"/>
<protein>
    <submittedName>
        <fullName evidence="2">Uncharacterized protein</fullName>
    </submittedName>
</protein>
<comment type="caution">
    <text evidence="2">The sequence shown here is derived from an EMBL/GenBank/DDBJ whole genome shotgun (WGS) entry which is preliminary data.</text>
</comment>
<feature type="transmembrane region" description="Helical" evidence="1">
    <location>
        <begin position="258"/>
        <end position="277"/>
    </location>
</feature>
<reference evidence="2 3" key="1">
    <citation type="submission" date="2020-10" db="EMBL/GenBank/DDBJ databases">
        <title>The genome sequence of Chitinilyticum litopenaei 4Y14.</title>
        <authorList>
            <person name="Liu Y."/>
        </authorList>
    </citation>
    <scope>NUCLEOTIDE SEQUENCE [LARGE SCALE GENOMIC DNA]</scope>
    <source>
        <strain evidence="2 3">4Y14</strain>
    </source>
</reference>
<keyword evidence="1" id="KW-0472">Membrane</keyword>
<sequence length="278" mass="29902">MKMPLKPAELAALLTGLSDQESGGARQWFWLELANAQPPAQATPRVRRLLLVLRLLGPSRLLPLLQQLGTPCLALYQAGYQSRIERWKSVLTDTLLGIGCVLAIAAGFGWQPASVQFALWLVCIGALLLAAWRSWRAPHAAAEFPAEEALPGAEASLGLTGMLLARGCAPSSAPRLVALLRSQPEQALPLLVAALPELVAPPMHGRWLRWRTMLVTWPGITLITSKINGYTHIPVNYLLSALVLVALLSLLRPARGPLLLVLGSWAGAGALAALARWI</sequence>
<keyword evidence="1" id="KW-1133">Transmembrane helix</keyword>
<keyword evidence="1" id="KW-0812">Transmembrane</keyword>
<proteinExistence type="predicted"/>
<feature type="transmembrane region" description="Helical" evidence="1">
    <location>
        <begin position="117"/>
        <end position="135"/>
    </location>
</feature>
<feature type="transmembrane region" description="Helical" evidence="1">
    <location>
        <begin position="90"/>
        <end position="111"/>
    </location>
</feature>
<organism evidence="2 3">
    <name type="scientific">Chitinilyticum piscinae</name>
    <dbReference type="NCBI Taxonomy" id="2866724"/>
    <lineage>
        <taxon>Bacteria</taxon>
        <taxon>Pseudomonadati</taxon>
        <taxon>Pseudomonadota</taxon>
        <taxon>Betaproteobacteria</taxon>
        <taxon>Neisseriales</taxon>
        <taxon>Chitinibacteraceae</taxon>
        <taxon>Chitinilyticum</taxon>
    </lineage>
</organism>
<dbReference type="EMBL" id="JADFUA010000018">
    <property type="protein sequence ID" value="MBE9611014.1"/>
    <property type="molecule type" value="Genomic_DNA"/>
</dbReference>